<sequence length="250" mass="28464">MNKKWLALALFMTPPAMADDLIQWWDMSITAIHGDNYDLAPSEKQTTFTFETAGAWRYGDWFAFQDLVYFNGDNAGKDNTTYGEISARFSAGKITGNNIEFGPITDLSLALTLEEGEGPVKSFLYGLGMDITIPYFSYFNLNTYRREALSSDNISDGWQVTPAFRMDFPVGSSNIVFDGFFDWVFSTDDASYETNFHFNPQLKYDLGAVILGEHKKNKLFVGIEYDYWKNKYGVKGIDQSTYSVLAKYHF</sequence>
<evidence type="ECO:0000313" key="4">
    <source>
        <dbReference type="Proteomes" id="UP001195963"/>
    </source>
</evidence>
<protein>
    <submittedName>
        <fullName evidence="3">Ion channel protein Tsx</fullName>
    </submittedName>
</protein>
<name>A0ABS7E064_9GAMM</name>
<evidence type="ECO:0000256" key="2">
    <source>
        <dbReference type="SAM" id="SignalP"/>
    </source>
</evidence>
<dbReference type="InterPro" id="IPR018013">
    <property type="entry name" value="Channel_Tsx-like"/>
</dbReference>
<dbReference type="EMBL" id="JAHZST010000002">
    <property type="protein sequence ID" value="MBW8182920.1"/>
    <property type="molecule type" value="Genomic_DNA"/>
</dbReference>
<dbReference type="RefSeq" id="WP_220108564.1">
    <property type="nucleotide sequence ID" value="NZ_JAHZST010000002.1"/>
</dbReference>
<keyword evidence="4" id="KW-1185">Reference proteome</keyword>
<feature type="chain" id="PRO_5046465565" evidence="2">
    <location>
        <begin position="19"/>
        <end position="250"/>
    </location>
</feature>
<dbReference type="Proteomes" id="UP001195963">
    <property type="component" value="Unassembled WGS sequence"/>
</dbReference>
<accession>A0ABS7E064</accession>
<reference evidence="3 4" key="1">
    <citation type="submission" date="2021-07" db="EMBL/GenBank/DDBJ databases">
        <title>Shewanella sp. nov, isolated from SCS.</title>
        <authorList>
            <person name="Cao W.R."/>
        </authorList>
    </citation>
    <scope>NUCLEOTIDE SEQUENCE [LARGE SCALE GENOMIC DNA]</scope>
    <source>
        <strain evidence="3 4">NR704-98</strain>
    </source>
</reference>
<gene>
    <name evidence="3" type="ORF">K0625_04515</name>
</gene>
<dbReference type="Gene3D" id="2.40.230.20">
    <property type="entry name" value="Nucleoside-specific channel-forming protein, Tsx-like"/>
    <property type="match status" value="1"/>
</dbReference>
<dbReference type="InterPro" id="IPR036777">
    <property type="entry name" value="Channel_Tsx-like_sf"/>
</dbReference>
<organism evidence="3 4">
    <name type="scientific">Shewanella nanhaiensis</name>
    <dbReference type="NCBI Taxonomy" id="2864872"/>
    <lineage>
        <taxon>Bacteria</taxon>
        <taxon>Pseudomonadati</taxon>
        <taxon>Pseudomonadota</taxon>
        <taxon>Gammaproteobacteria</taxon>
        <taxon>Alteromonadales</taxon>
        <taxon>Shewanellaceae</taxon>
        <taxon>Shewanella</taxon>
    </lineage>
</organism>
<comment type="similarity">
    <text evidence="1">Belongs to the nucleoside-specific channel-forming outer membrane porin (Tsx) (TC 1.B.10) family.</text>
</comment>
<evidence type="ECO:0000256" key="1">
    <source>
        <dbReference type="ARBA" id="ARBA00008728"/>
    </source>
</evidence>
<feature type="signal peptide" evidence="2">
    <location>
        <begin position="1"/>
        <end position="18"/>
    </location>
</feature>
<evidence type="ECO:0000313" key="3">
    <source>
        <dbReference type="EMBL" id="MBW8182920.1"/>
    </source>
</evidence>
<dbReference type="Pfam" id="PF03502">
    <property type="entry name" value="Channel_Tsx"/>
    <property type="match status" value="1"/>
</dbReference>
<keyword evidence="2" id="KW-0732">Signal</keyword>
<proteinExistence type="inferred from homology"/>
<comment type="caution">
    <text evidence="3">The sequence shown here is derived from an EMBL/GenBank/DDBJ whole genome shotgun (WGS) entry which is preliminary data.</text>
</comment>
<dbReference type="SUPFAM" id="SSF111364">
    <property type="entry name" value="Tsx-like channel"/>
    <property type="match status" value="1"/>
</dbReference>